<keyword evidence="2" id="KW-0812">Transmembrane</keyword>
<feature type="region of interest" description="Disordered" evidence="1">
    <location>
        <begin position="179"/>
        <end position="210"/>
    </location>
</feature>
<gene>
    <name evidence="3" type="ORF">F8M49_17170</name>
</gene>
<sequence>MRNTGTTSGRRRGTAAAIGMGVAALGLVFLGATRAGAQDPPDPDSGSCCGSGEITTVTETVYVPTTVYETETVYVPTTVFETTTETTTVTETVDVGATATQTVTETVTEDRTQPPGTVTETVTVSEGSPITVAAPPDPPTASADPPAPKSTATVALTGLGAGAGALAAAVLVTRLRRPDGRRPARRAREVRAVARPDRNPQTTAEGRAGPTVGIDFRVRPWDTQVTGDTP</sequence>
<dbReference type="RefSeq" id="WP_139281785.1">
    <property type="nucleotide sequence ID" value="NZ_JAHWLX010000022.1"/>
</dbReference>
<protein>
    <submittedName>
        <fullName evidence="3">Uncharacterized protein</fullName>
    </submittedName>
</protein>
<reference evidence="3 4" key="1">
    <citation type="submission" date="2019-10" db="EMBL/GenBank/DDBJ databases">
        <title>Draft Genome Assembly of Rhodococcus zopfii DSM44189.</title>
        <authorList>
            <person name="Sutton J.M."/>
            <person name="Akob D.M."/>
            <person name="Bushman T.J."/>
        </authorList>
    </citation>
    <scope>NUCLEOTIDE SEQUENCE [LARGE SCALE GENOMIC DNA]</scope>
    <source>
        <strain evidence="3 4">DSM 44189</strain>
    </source>
</reference>
<feature type="compositionally biased region" description="Basic and acidic residues" evidence="1">
    <location>
        <begin position="179"/>
        <end position="198"/>
    </location>
</feature>
<proteinExistence type="predicted"/>
<keyword evidence="2" id="KW-1133">Transmembrane helix</keyword>
<evidence type="ECO:0000256" key="1">
    <source>
        <dbReference type="SAM" id="MobiDB-lite"/>
    </source>
</evidence>
<feature type="region of interest" description="Disordered" evidence="1">
    <location>
        <begin position="105"/>
        <end position="149"/>
    </location>
</feature>
<evidence type="ECO:0000313" key="3">
    <source>
        <dbReference type="EMBL" id="MDV2476617.1"/>
    </source>
</evidence>
<evidence type="ECO:0000313" key="4">
    <source>
        <dbReference type="Proteomes" id="UP001275440"/>
    </source>
</evidence>
<feature type="compositionally biased region" description="Low complexity" evidence="1">
    <location>
        <begin position="140"/>
        <end position="149"/>
    </location>
</feature>
<feature type="transmembrane region" description="Helical" evidence="2">
    <location>
        <begin position="152"/>
        <end position="172"/>
    </location>
</feature>
<evidence type="ECO:0000256" key="2">
    <source>
        <dbReference type="SAM" id="Phobius"/>
    </source>
</evidence>
<keyword evidence="4" id="KW-1185">Reference proteome</keyword>
<accession>A0ABU3WSA0</accession>
<feature type="compositionally biased region" description="Low complexity" evidence="1">
    <location>
        <begin position="113"/>
        <end position="129"/>
    </location>
</feature>
<name>A0ABU3WSA0_9NOCA</name>
<organism evidence="3 4">
    <name type="scientific">Rhodococcus zopfii</name>
    <dbReference type="NCBI Taxonomy" id="43772"/>
    <lineage>
        <taxon>Bacteria</taxon>
        <taxon>Bacillati</taxon>
        <taxon>Actinomycetota</taxon>
        <taxon>Actinomycetes</taxon>
        <taxon>Mycobacteriales</taxon>
        <taxon>Nocardiaceae</taxon>
        <taxon>Rhodococcus</taxon>
    </lineage>
</organism>
<dbReference type="EMBL" id="WBMO01000001">
    <property type="protein sequence ID" value="MDV2476617.1"/>
    <property type="molecule type" value="Genomic_DNA"/>
</dbReference>
<keyword evidence="2" id="KW-0472">Membrane</keyword>
<comment type="caution">
    <text evidence="3">The sequence shown here is derived from an EMBL/GenBank/DDBJ whole genome shotgun (WGS) entry which is preliminary data.</text>
</comment>
<dbReference type="Proteomes" id="UP001275440">
    <property type="component" value="Unassembled WGS sequence"/>
</dbReference>